<evidence type="ECO:0000313" key="1">
    <source>
        <dbReference type="EMBL" id="KAK2020781.1"/>
    </source>
</evidence>
<dbReference type="EMBL" id="MU843172">
    <property type="protein sequence ID" value="KAK2020781.1"/>
    <property type="molecule type" value="Genomic_DNA"/>
</dbReference>
<sequence length="103" mass="11624">MKPVGTTELCTLYPIAQSCIRCIAQVNVVALLRQIQRGVRKSQDSAIRLTPIVYQQPTVSQRLSYTTTTKKDTEAHQKRTLPEPYIHILGWATPEADVFVARD</sequence>
<keyword evidence="2" id="KW-1185">Reference proteome</keyword>
<name>A0AAD9H2X5_9PEZI</name>
<dbReference type="Proteomes" id="UP001232148">
    <property type="component" value="Unassembled WGS sequence"/>
</dbReference>
<evidence type="ECO:0000313" key="2">
    <source>
        <dbReference type="Proteomes" id="UP001232148"/>
    </source>
</evidence>
<dbReference type="AlphaFoldDB" id="A0AAD9H2X5"/>
<dbReference type="PROSITE" id="PS51257">
    <property type="entry name" value="PROKAR_LIPOPROTEIN"/>
    <property type="match status" value="1"/>
</dbReference>
<reference evidence="1" key="1">
    <citation type="submission" date="2021-06" db="EMBL/GenBank/DDBJ databases">
        <title>Comparative genomics, transcriptomics and evolutionary studies reveal genomic signatures of adaptation to plant cell wall in hemibiotrophic fungi.</title>
        <authorList>
            <consortium name="DOE Joint Genome Institute"/>
            <person name="Baroncelli R."/>
            <person name="Diaz J.F."/>
            <person name="Benocci T."/>
            <person name="Peng M."/>
            <person name="Battaglia E."/>
            <person name="Haridas S."/>
            <person name="Andreopoulos W."/>
            <person name="Labutti K."/>
            <person name="Pangilinan J."/>
            <person name="Floch G.L."/>
            <person name="Makela M.R."/>
            <person name="Henrissat B."/>
            <person name="Grigoriev I.V."/>
            <person name="Crouch J.A."/>
            <person name="De Vries R.P."/>
            <person name="Sukno S.A."/>
            <person name="Thon M.R."/>
        </authorList>
    </citation>
    <scope>NUCLEOTIDE SEQUENCE</scope>
    <source>
        <strain evidence="1">MAFF235873</strain>
    </source>
</reference>
<accession>A0AAD9H2X5</accession>
<proteinExistence type="predicted"/>
<gene>
    <name evidence="1" type="ORF">LX32DRAFT_647072</name>
</gene>
<comment type="caution">
    <text evidence="1">The sequence shown here is derived from an EMBL/GenBank/DDBJ whole genome shotgun (WGS) entry which is preliminary data.</text>
</comment>
<protein>
    <submittedName>
        <fullName evidence="1">Uncharacterized protein</fullName>
    </submittedName>
</protein>
<organism evidence="1 2">
    <name type="scientific">Colletotrichum zoysiae</name>
    <dbReference type="NCBI Taxonomy" id="1216348"/>
    <lineage>
        <taxon>Eukaryota</taxon>
        <taxon>Fungi</taxon>
        <taxon>Dikarya</taxon>
        <taxon>Ascomycota</taxon>
        <taxon>Pezizomycotina</taxon>
        <taxon>Sordariomycetes</taxon>
        <taxon>Hypocreomycetidae</taxon>
        <taxon>Glomerellales</taxon>
        <taxon>Glomerellaceae</taxon>
        <taxon>Colletotrichum</taxon>
        <taxon>Colletotrichum graminicola species complex</taxon>
    </lineage>
</organism>